<name>A0A8J2YMW4_9RHOB</name>
<proteinExistence type="predicted"/>
<dbReference type="Proteomes" id="UP000602745">
    <property type="component" value="Unassembled WGS sequence"/>
</dbReference>
<accession>A0A8J2YMW4</accession>
<dbReference type="EMBL" id="BMCP01000007">
    <property type="protein sequence ID" value="GGE54422.1"/>
    <property type="molecule type" value="Genomic_DNA"/>
</dbReference>
<organism evidence="2 3">
    <name type="scientific">Agaricicola taiwanensis</name>
    <dbReference type="NCBI Taxonomy" id="591372"/>
    <lineage>
        <taxon>Bacteria</taxon>
        <taxon>Pseudomonadati</taxon>
        <taxon>Pseudomonadota</taxon>
        <taxon>Alphaproteobacteria</taxon>
        <taxon>Rhodobacterales</taxon>
        <taxon>Paracoccaceae</taxon>
        <taxon>Agaricicola</taxon>
    </lineage>
</organism>
<reference evidence="2" key="2">
    <citation type="submission" date="2020-09" db="EMBL/GenBank/DDBJ databases">
        <authorList>
            <person name="Sun Q."/>
            <person name="Sedlacek I."/>
        </authorList>
    </citation>
    <scope>NUCLEOTIDE SEQUENCE</scope>
    <source>
        <strain evidence="2">CCM 7684</strain>
    </source>
</reference>
<keyword evidence="3" id="KW-1185">Reference proteome</keyword>
<gene>
    <name evidence="2" type="ORF">GCM10007276_34380</name>
</gene>
<dbReference type="RefSeq" id="WP_188411060.1">
    <property type="nucleotide sequence ID" value="NZ_BMCP01000007.1"/>
</dbReference>
<sequence length="194" mass="21473">MTHRIQIIPADEAHIAIIAPRMRAADVAEVWAAGRRSPHEALALSLEHATHASTVTLDGRPEMMFGVGALCLATGHGVPWLLGTDAVVRHQMHFLREAQAELARMLQTYPVLRNLVDDRNSVSKRWLRWLGFTLFPPEPYGADGALFSPFELRVDHVRFRTGADGRLRCDRRRRADPAGAGDRGGGAIQCADRP</sequence>
<dbReference type="AlphaFoldDB" id="A0A8J2YMW4"/>
<protein>
    <submittedName>
        <fullName evidence="2">Uncharacterized protein</fullName>
    </submittedName>
</protein>
<feature type="region of interest" description="Disordered" evidence="1">
    <location>
        <begin position="174"/>
        <end position="194"/>
    </location>
</feature>
<comment type="caution">
    <text evidence="2">The sequence shown here is derived from an EMBL/GenBank/DDBJ whole genome shotgun (WGS) entry which is preliminary data.</text>
</comment>
<evidence type="ECO:0000313" key="3">
    <source>
        <dbReference type="Proteomes" id="UP000602745"/>
    </source>
</evidence>
<evidence type="ECO:0000313" key="2">
    <source>
        <dbReference type="EMBL" id="GGE54422.1"/>
    </source>
</evidence>
<evidence type="ECO:0000256" key="1">
    <source>
        <dbReference type="SAM" id="MobiDB-lite"/>
    </source>
</evidence>
<reference evidence="2" key="1">
    <citation type="journal article" date="2014" name="Int. J. Syst. Evol. Microbiol.">
        <title>Complete genome sequence of Corynebacterium casei LMG S-19264T (=DSM 44701T), isolated from a smear-ripened cheese.</title>
        <authorList>
            <consortium name="US DOE Joint Genome Institute (JGI-PGF)"/>
            <person name="Walter F."/>
            <person name="Albersmeier A."/>
            <person name="Kalinowski J."/>
            <person name="Ruckert C."/>
        </authorList>
    </citation>
    <scope>NUCLEOTIDE SEQUENCE</scope>
    <source>
        <strain evidence="2">CCM 7684</strain>
    </source>
</reference>